<reference evidence="2 3" key="1">
    <citation type="submission" date="2020-08" db="EMBL/GenBank/DDBJ databases">
        <title>Genome sequence of Diaphorobacter ruginosibacter DSM 27467T.</title>
        <authorList>
            <person name="Hyun D.-W."/>
            <person name="Bae J.-W."/>
        </authorList>
    </citation>
    <scope>NUCLEOTIDE SEQUENCE [LARGE SCALE GENOMIC DNA]</scope>
    <source>
        <strain evidence="2 3">DSM 27467</strain>
    </source>
</reference>
<gene>
    <name evidence="2" type="ORF">H9K76_18560</name>
</gene>
<evidence type="ECO:0000313" key="3">
    <source>
        <dbReference type="Proteomes" id="UP000515811"/>
    </source>
</evidence>
<dbReference type="Proteomes" id="UP000515811">
    <property type="component" value="Chromosome"/>
</dbReference>
<feature type="signal peptide" evidence="1">
    <location>
        <begin position="1"/>
        <end position="32"/>
    </location>
</feature>
<dbReference type="KEGG" id="drg:H9K76_18560"/>
<keyword evidence="1" id="KW-0732">Signal</keyword>
<evidence type="ECO:0000256" key="1">
    <source>
        <dbReference type="SAM" id="SignalP"/>
    </source>
</evidence>
<protein>
    <submittedName>
        <fullName evidence="2">Uncharacterized protein</fullName>
    </submittedName>
</protein>
<accession>A0A7G9RLP3</accession>
<evidence type="ECO:0000313" key="2">
    <source>
        <dbReference type="EMBL" id="QNN56518.1"/>
    </source>
</evidence>
<name>A0A7G9RLP3_9BURK</name>
<feature type="chain" id="PRO_5028846044" evidence="1">
    <location>
        <begin position="33"/>
        <end position="408"/>
    </location>
</feature>
<organism evidence="2 3">
    <name type="scientific">Diaphorobacter ruginosibacter</name>
    <dbReference type="NCBI Taxonomy" id="1715720"/>
    <lineage>
        <taxon>Bacteria</taxon>
        <taxon>Pseudomonadati</taxon>
        <taxon>Pseudomonadota</taxon>
        <taxon>Betaproteobacteria</taxon>
        <taxon>Burkholderiales</taxon>
        <taxon>Comamonadaceae</taxon>
        <taxon>Diaphorobacter</taxon>
    </lineage>
</organism>
<dbReference type="AlphaFoldDB" id="A0A7G9RLP3"/>
<dbReference type="EMBL" id="CP060714">
    <property type="protein sequence ID" value="QNN56518.1"/>
    <property type="molecule type" value="Genomic_DNA"/>
</dbReference>
<sequence length="408" mass="44661">MRPHSHHLAPALALALTAVWSLSALFPSAAQAAIDGVSTGGCEVLASGQLRSNDYLHSFQGECRSGLAEGRGKATWKLRHAPDAPPVVWEGRFSQGIFLAERQTVGARRVDNTRVLLDQGRLDGPGNASAGRLWVESRIDGKLPASVCQPLSLQVSTSGSLADDALAKAWMDAAYARWQSTCSDAGAAALKGRSLRVQLHEGGSWSPDAYGNIPAGTAQALRHWGSTSGPQGDWQSYTNRAAQKVADAQRAKQETDEARANEARIRAFARKHGATRYVELAELDRNPFRFGGDVLLIAVRLAEARTPVEAYVTPARAARTEWTRVILRGPIADWDAQPRIVAVRVKGRSTDPYTRDMLLLEMVDSQRCSQPDCEDYLYMPGRRWLRDESFNARLERVDAQPLRTAGLR</sequence>
<proteinExistence type="predicted"/>
<keyword evidence="3" id="KW-1185">Reference proteome</keyword>
<dbReference type="RefSeq" id="WP_187596784.1">
    <property type="nucleotide sequence ID" value="NZ_CP060714.1"/>
</dbReference>